<dbReference type="Proteomes" id="UP001501706">
    <property type="component" value="Unassembled WGS sequence"/>
</dbReference>
<comment type="caution">
    <text evidence="1">The sequence shown here is derived from an EMBL/GenBank/DDBJ whole genome shotgun (WGS) entry which is preliminary data.</text>
</comment>
<gene>
    <name evidence="1" type="ORF">GCM10009097_58930</name>
</gene>
<organism evidence="1 2">
    <name type="scientific">Pigmentiphaga daeguensis</name>
    <dbReference type="NCBI Taxonomy" id="414049"/>
    <lineage>
        <taxon>Bacteria</taxon>
        <taxon>Pseudomonadati</taxon>
        <taxon>Pseudomonadota</taxon>
        <taxon>Betaproteobacteria</taxon>
        <taxon>Burkholderiales</taxon>
        <taxon>Alcaligenaceae</taxon>
        <taxon>Pigmentiphaga</taxon>
    </lineage>
</organism>
<keyword evidence="2" id="KW-1185">Reference proteome</keyword>
<dbReference type="EMBL" id="BAAAEN010000047">
    <property type="protein sequence ID" value="GAA0533958.1"/>
    <property type="molecule type" value="Genomic_DNA"/>
</dbReference>
<sequence length="113" mass="12402">MPLYPEHPEAITKAVDTTGSRAQGAGKLDFAEIVHSETKMPIKPNFPNVRADVSSILERGAVQEAMMAPIPSSHALEKVEKYANLGFVVVSWKHHSSERNDSEVIAYPATRFA</sequence>
<proteinExistence type="predicted"/>
<reference evidence="2" key="1">
    <citation type="journal article" date="2019" name="Int. J. Syst. Evol. Microbiol.">
        <title>The Global Catalogue of Microorganisms (GCM) 10K type strain sequencing project: providing services to taxonomists for standard genome sequencing and annotation.</title>
        <authorList>
            <consortium name="The Broad Institute Genomics Platform"/>
            <consortium name="The Broad Institute Genome Sequencing Center for Infectious Disease"/>
            <person name="Wu L."/>
            <person name="Ma J."/>
        </authorList>
    </citation>
    <scope>NUCLEOTIDE SEQUENCE [LARGE SCALE GENOMIC DNA]</scope>
    <source>
        <strain evidence="2">JCM 14330</strain>
    </source>
</reference>
<accession>A0ABN1D4U6</accession>
<protein>
    <submittedName>
        <fullName evidence="1">Uncharacterized protein</fullName>
    </submittedName>
</protein>
<evidence type="ECO:0000313" key="2">
    <source>
        <dbReference type="Proteomes" id="UP001501706"/>
    </source>
</evidence>
<evidence type="ECO:0000313" key="1">
    <source>
        <dbReference type="EMBL" id="GAA0533958.1"/>
    </source>
</evidence>
<name>A0ABN1D4U6_9BURK</name>